<comment type="caution">
    <text evidence="1">The sequence shown here is derived from an EMBL/GenBank/DDBJ whole genome shotgun (WGS) entry which is preliminary data.</text>
</comment>
<keyword evidence="2" id="KW-1185">Reference proteome</keyword>
<dbReference type="RefSeq" id="WP_170037781.1">
    <property type="nucleotide sequence ID" value="NZ_JABDTL010000002.1"/>
</dbReference>
<dbReference type="Proteomes" id="UP000582837">
    <property type="component" value="Unassembled WGS sequence"/>
</dbReference>
<accession>A0A841GKW2</accession>
<dbReference type="InterPro" id="IPR023393">
    <property type="entry name" value="START-like_dom_sf"/>
</dbReference>
<proteinExistence type="predicted"/>
<evidence type="ECO:0000313" key="2">
    <source>
        <dbReference type="Proteomes" id="UP000582837"/>
    </source>
</evidence>
<protein>
    <recommendedName>
        <fullName evidence="3">SRPBCC domain-containing protein</fullName>
    </recommendedName>
</protein>
<evidence type="ECO:0008006" key="3">
    <source>
        <dbReference type="Google" id="ProtNLM"/>
    </source>
</evidence>
<sequence>MSEPGTRAAGVDPLDGLAADDAIRAATGRGWAEWAEWLNAAGAAELPHGKIVTLLGGAGAVESGWWRQMVATGYERLIGRRALGEVAGGGFQIGVRRTLRLAPDEAWRRVLSPEGVAGWLGEPEEPIAWEPGSAFRLRDGAIAEVRVHKPGSHFRLQLREPGADKASVIQVRVNAAATGSVISFHQEQLPSAESREERRVHFASALDVLADLG</sequence>
<dbReference type="Gene3D" id="3.30.530.20">
    <property type="match status" value="1"/>
</dbReference>
<dbReference type="EMBL" id="JACHIA010000002">
    <property type="protein sequence ID" value="MBB6069381.1"/>
    <property type="molecule type" value="Genomic_DNA"/>
</dbReference>
<evidence type="ECO:0000313" key="1">
    <source>
        <dbReference type="EMBL" id="MBB6069381.1"/>
    </source>
</evidence>
<name>A0A841GKW2_9BACT</name>
<dbReference type="AlphaFoldDB" id="A0A841GKW2"/>
<reference evidence="1 2" key="1">
    <citation type="submission" date="2020-08" db="EMBL/GenBank/DDBJ databases">
        <title>Genomic Encyclopedia of Type Strains, Phase IV (KMG-IV): sequencing the most valuable type-strain genomes for metagenomic binning, comparative biology and taxonomic classification.</title>
        <authorList>
            <person name="Goeker M."/>
        </authorList>
    </citation>
    <scope>NUCLEOTIDE SEQUENCE [LARGE SCALE GENOMIC DNA]</scope>
    <source>
        <strain evidence="1 2">DSM 29007</strain>
    </source>
</reference>
<organism evidence="1 2">
    <name type="scientific">Longimicrobium terrae</name>
    <dbReference type="NCBI Taxonomy" id="1639882"/>
    <lineage>
        <taxon>Bacteria</taxon>
        <taxon>Pseudomonadati</taxon>
        <taxon>Gemmatimonadota</taxon>
        <taxon>Longimicrobiia</taxon>
        <taxon>Longimicrobiales</taxon>
        <taxon>Longimicrobiaceae</taxon>
        <taxon>Longimicrobium</taxon>
    </lineage>
</organism>
<gene>
    <name evidence="1" type="ORF">HNQ61_000996</name>
</gene>
<dbReference type="SUPFAM" id="SSF55961">
    <property type="entry name" value="Bet v1-like"/>
    <property type="match status" value="1"/>
</dbReference>